<dbReference type="EMBL" id="JAAGOH010000002">
    <property type="protein sequence ID" value="NDY90003.1"/>
    <property type="molecule type" value="Genomic_DNA"/>
</dbReference>
<dbReference type="CDD" id="cd06124">
    <property type="entry name" value="cupin_NimR-like_N"/>
    <property type="match status" value="1"/>
</dbReference>
<dbReference type="GO" id="GO:0043565">
    <property type="term" value="F:sequence-specific DNA binding"/>
    <property type="evidence" value="ECO:0007669"/>
    <property type="project" value="InterPro"/>
</dbReference>
<dbReference type="GO" id="GO:0003700">
    <property type="term" value="F:DNA-binding transcription factor activity"/>
    <property type="evidence" value="ECO:0007669"/>
    <property type="project" value="InterPro"/>
</dbReference>
<evidence type="ECO:0000256" key="1">
    <source>
        <dbReference type="ARBA" id="ARBA00022491"/>
    </source>
</evidence>
<dbReference type="FunFam" id="1.10.10.60:FF:000132">
    <property type="entry name" value="AraC family transcriptional regulator"/>
    <property type="match status" value="1"/>
</dbReference>
<organism evidence="6 7">
    <name type="scientific">Ideonella livida</name>
    <dbReference type="NCBI Taxonomy" id="2707176"/>
    <lineage>
        <taxon>Bacteria</taxon>
        <taxon>Pseudomonadati</taxon>
        <taxon>Pseudomonadota</taxon>
        <taxon>Betaproteobacteria</taxon>
        <taxon>Burkholderiales</taxon>
        <taxon>Sphaerotilaceae</taxon>
        <taxon>Ideonella</taxon>
    </lineage>
</organism>
<sequence>MPSPREVPPATPHLFAPTAQRPVRCKRLSHAADTRVVPHQHPWAQLAYSSSGVTRLTAAQGTFLAPPSRAVWVPPNVEHAVTMLDDCEYFTVYLAQRPGACGPAAVLEAPPAHLGGASPAARDWSVCQVLEVTELLRALILNLDTRGDDLGPGPTATEQARQDRLMHSLLDELSRARPVALGLPMPRDKRLRALCEAIVDDPARHSTLAAWAADAAASERTLARLFRSELDTSFAQWRQQALIARAMTLAAAGQPMNRIASQLGYASPSAFSAMVRRELGTTPSALFKA</sequence>
<proteinExistence type="predicted"/>
<keyword evidence="1" id="KW-0678">Repressor</keyword>
<comment type="caution">
    <text evidence="6">The sequence shown here is derived from an EMBL/GenBank/DDBJ whole genome shotgun (WGS) entry which is preliminary data.</text>
</comment>
<keyword evidence="2" id="KW-0805">Transcription regulation</keyword>
<dbReference type="InterPro" id="IPR014710">
    <property type="entry name" value="RmlC-like_jellyroll"/>
</dbReference>
<dbReference type="Pfam" id="PF12833">
    <property type="entry name" value="HTH_18"/>
    <property type="match status" value="1"/>
</dbReference>
<dbReference type="SMART" id="SM00342">
    <property type="entry name" value="HTH_ARAC"/>
    <property type="match status" value="1"/>
</dbReference>
<dbReference type="Gene3D" id="2.60.120.10">
    <property type="entry name" value="Jelly Rolls"/>
    <property type="match status" value="1"/>
</dbReference>
<dbReference type="Proteomes" id="UP000484255">
    <property type="component" value="Unassembled WGS sequence"/>
</dbReference>
<evidence type="ECO:0000256" key="2">
    <source>
        <dbReference type="ARBA" id="ARBA00023015"/>
    </source>
</evidence>
<name>A0A7C9TI52_9BURK</name>
<dbReference type="RefSeq" id="WP_163455869.1">
    <property type="nucleotide sequence ID" value="NZ_JAAGOH010000002.1"/>
</dbReference>
<dbReference type="InterPro" id="IPR009057">
    <property type="entry name" value="Homeodomain-like_sf"/>
</dbReference>
<evidence type="ECO:0000259" key="5">
    <source>
        <dbReference type="PROSITE" id="PS01124"/>
    </source>
</evidence>
<evidence type="ECO:0000256" key="3">
    <source>
        <dbReference type="ARBA" id="ARBA00023125"/>
    </source>
</evidence>
<keyword evidence="3" id="KW-0238">DNA-binding</keyword>
<feature type="domain" description="HTH araC/xylS-type" evidence="5">
    <location>
        <begin position="192"/>
        <end position="289"/>
    </location>
</feature>
<dbReference type="InterPro" id="IPR003313">
    <property type="entry name" value="AraC-bd"/>
</dbReference>
<dbReference type="SUPFAM" id="SSF46689">
    <property type="entry name" value="Homeodomain-like"/>
    <property type="match status" value="1"/>
</dbReference>
<accession>A0A7C9TI52</accession>
<keyword evidence="7" id="KW-1185">Reference proteome</keyword>
<evidence type="ECO:0000256" key="4">
    <source>
        <dbReference type="ARBA" id="ARBA00023163"/>
    </source>
</evidence>
<dbReference type="Gene3D" id="1.10.10.60">
    <property type="entry name" value="Homeodomain-like"/>
    <property type="match status" value="1"/>
</dbReference>
<keyword evidence="4" id="KW-0804">Transcription</keyword>
<dbReference type="InterPro" id="IPR018060">
    <property type="entry name" value="HTH_AraC"/>
</dbReference>
<dbReference type="PANTHER" id="PTHR11019:SF159">
    <property type="entry name" value="TRANSCRIPTIONAL REGULATOR-RELATED"/>
    <property type="match status" value="1"/>
</dbReference>
<dbReference type="PROSITE" id="PS01124">
    <property type="entry name" value="HTH_ARAC_FAMILY_2"/>
    <property type="match status" value="1"/>
</dbReference>
<dbReference type="InterPro" id="IPR011051">
    <property type="entry name" value="RmlC_Cupin_sf"/>
</dbReference>
<dbReference type="Pfam" id="PF02311">
    <property type="entry name" value="AraC_binding"/>
    <property type="match status" value="1"/>
</dbReference>
<dbReference type="SUPFAM" id="SSF51182">
    <property type="entry name" value="RmlC-like cupins"/>
    <property type="match status" value="1"/>
</dbReference>
<gene>
    <name evidence="6" type="ORF">G3A44_02210</name>
</gene>
<evidence type="ECO:0000313" key="6">
    <source>
        <dbReference type="EMBL" id="NDY90003.1"/>
    </source>
</evidence>
<evidence type="ECO:0000313" key="7">
    <source>
        <dbReference type="Proteomes" id="UP000484255"/>
    </source>
</evidence>
<reference evidence="6 7" key="1">
    <citation type="submission" date="2020-02" db="EMBL/GenBank/DDBJ databases">
        <title>Ideonella bacterium strain TBM-1.</title>
        <authorList>
            <person name="Chen W.-M."/>
        </authorList>
    </citation>
    <scope>NUCLEOTIDE SEQUENCE [LARGE SCALE GENOMIC DNA]</scope>
    <source>
        <strain evidence="6 7">TBM-1</strain>
    </source>
</reference>
<dbReference type="AlphaFoldDB" id="A0A7C9TI52"/>
<dbReference type="PANTHER" id="PTHR11019">
    <property type="entry name" value="HTH-TYPE TRANSCRIPTIONAL REGULATOR NIMR"/>
    <property type="match status" value="1"/>
</dbReference>
<protein>
    <submittedName>
        <fullName evidence="6">AraC family transcriptional regulator</fullName>
    </submittedName>
</protein>